<feature type="binding site" evidence="5">
    <location>
        <position position="140"/>
    </location>
    <ligand>
        <name>AMP</name>
        <dbReference type="ChEBI" id="CHEBI:456215"/>
    </ligand>
</feature>
<accession>A0A060I336</accession>
<keyword evidence="3 5" id="KW-0547">Nucleotide-binding</keyword>
<dbReference type="NCBIfam" id="NF011104">
    <property type="entry name" value="PRK14531.1"/>
    <property type="match status" value="1"/>
</dbReference>
<dbReference type="InterPro" id="IPR033690">
    <property type="entry name" value="Adenylat_kinase_CS"/>
</dbReference>
<evidence type="ECO:0000256" key="4">
    <source>
        <dbReference type="ARBA" id="ARBA00022777"/>
    </source>
</evidence>
<dbReference type="OrthoDB" id="9805030at2"/>
<feature type="binding site" evidence="5">
    <location>
        <position position="32"/>
    </location>
    <ligand>
        <name>AMP</name>
        <dbReference type="ChEBI" id="CHEBI:456215"/>
    </ligand>
</feature>
<dbReference type="HOGENOM" id="CLU_032354_1_2_5"/>
<dbReference type="AlphaFoldDB" id="A0A060I336"/>
<name>A0A060I336_RHIET</name>
<dbReference type="Pfam" id="PF00406">
    <property type="entry name" value="ADK"/>
    <property type="match status" value="1"/>
</dbReference>
<evidence type="ECO:0000256" key="2">
    <source>
        <dbReference type="ARBA" id="ARBA00022727"/>
    </source>
</evidence>
<keyword evidence="2 5" id="KW-0545">Nucleotide biosynthesis</keyword>
<dbReference type="NCBIfam" id="NF001381">
    <property type="entry name" value="PRK00279.1-3"/>
    <property type="match status" value="1"/>
</dbReference>
<feature type="binding site" evidence="5">
    <location>
        <begin position="86"/>
        <end position="89"/>
    </location>
    <ligand>
        <name>AMP</name>
        <dbReference type="ChEBI" id="CHEBI:456215"/>
    </ligand>
</feature>
<dbReference type="CDD" id="cd01428">
    <property type="entry name" value="ADK"/>
    <property type="match status" value="1"/>
</dbReference>
<dbReference type="Proteomes" id="UP000027180">
    <property type="component" value="Plasmid pRetIE4771a"/>
</dbReference>
<dbReference type="NCBIfam" id="NF011100">
    <property type="entry name" value="PRK14527.1"/>
    <property type="match status" value="1"/>
</dbReference>
<dbReference type="GO" id="GO:0005737">
    <property type="term" value="C:cytoplasm"/>
    <property type="evidence" value="ECO:0007669"/>
    <property type="project" value="UniProtKB-SubCell"/>
</dbReference>
<feature type="binding site" evidence="5">
    <location>
        <begin position="11"/>
        <end position="16"/>
    </location>
    <ligand>
        <name>ATP</name>
        <dbReference type="ChEBI" id="CHEBI:30616"/>
    </ligand>
</feature>
<dbReference type="PRINTS" id="PR00094">
    <property type="entry name" value="ADENYLTKNASE"/>
</dbReference>
<evidence type="ECO:0000256" key="6">
    <source>
        <dbReference type="RuleBase" id="RU003330"/>
    </source>
</evidence>
<dbReference type="InterPro" id="IPR027417">
    <property type="entry name" value="P-loop_NTPase"/>
</dbReference>
<comment type="subunit">
    <text evidence="5 7">Monomer.</text>
</comment>
<geneLocation type="plasmid" evidence="8 9">
    <name>pRetIE4771a</name>
</geneLocation>
<keyword evidence="5" id="KW-0963">Cytoplasm</keyword>
<dbReference type="GO" id="GO:0044209">
    <property type="term" value="P:AMP salvage"/>
    <property type="evidence" value="ECO:0007669"/>
    <property type="project" value="UniProtKB-UniRule"/>
</dbReference>
<feature type="binding site" evidence="5">
    <location>
        <position position="151"/>
    </location>
    <ligand>
        <name>AMP</name>
        <dbReference type="ChEBI" id="CHEBI:456215"/>
    </ligand>
</feature>
<comment type="caution">
    <text evidence="5">Lacks conserved residue(s) required for the propagation of feature annotation.</text>
</comment>
<organism evidence="8 9">
    <name type="scientific">Rhizobium etli bv. mimosae str. IE4771</name>
    <dbReference type="NCBI Taxonomy" id="1432050"/>
    <lineage>
        <taxon>Bacteria</taxon>
        <taxon>Pseudomonadati</taxon>
        <taxon>Pseudomonadota</taxon>
        <taxon>Alphaproteobacteria</taxon>
        <taxon>Hyphomicrobiales</taxon>
        <taxon>Rhizobiaceae</taxon>
        <taxon>Rhizobium/Agrobacterium group</taxon>
        <taxon>Rhizobium</taxon>
    </lineage>
</organism>
<evidence type="ECO:0000256" key="1">
    <source>
        <dbReference type="ARBA" id="ARBA00022679"/>
    </source>
</evidence>
<dbReference type="UniPathway" id="UPA00588">
    <property type="reaction ID" value="UER00649"/>
</dbReference>
<feature type="binding site" evidence="5">
    <location>
        <position position="93"/>
    </location>
    <ligand>
        <name>AMP</name>
        <dbReference type="ChEBI" id="CHEBI:456215"/>
    </ligand>
</feature>
<dbReference type="PANTHER" id="PTHR23359">
    <property type="entry name" value="NUCLEOTIDE KINASE"/>
    <property type="match status" value="1"/>
</dbReference>
<reference evidence="8 9" key="1">
    <citation type="submission" date="2013-12" db="EMBL/GenBank/DDBJ databases">
        <title>Complete genome sequence of Rhizobium etli bv. mimosae IE4771.</title>
        <authorList>
            <person name="Bustos P."/>
            <person name="Santamaria R.I."/>
            <person name="Lozano L."/>
            <person name="Ormeno-Orrillo E."/>
            <person name="Rogel M.A."/>
            <person name="Romero D."/>
            <person name="Cevallos M.A."/>
            <person name="Martinez-Romero E."/>
            <person name="Gonzalez V."/>
        </authorList>
    </citation>
    <scope>NUCLEOTIDE SEQUENCE [LARGE SCALE GENOMIC DNA]</scope>
    <source>
        <strain evidence="8 9">IE4771</strain>
        <plasmid evidence="9">Plasmid pRetIE4771a</plasmid>
    </source>
</reference>
<dbReference type="EMBL" id="CP006987">
    <property type="protein sequence ID" value="AIC29573.1"/>
    <property type="molecule type" value="Genomic_DNA"/>
</dbReference>
<sequence length="194" mass="20796">MTRLVFIGPPGAGKGTQAERLIRERGLLHISTGELLRDAIKAQSALGVQAKAAVDSGRLVPDEVVIGLVEEGLENAAGRAGYILDGFPRTVAQAGALEAHLGEKNPPLDHVMLFDIPLELLEARIKARAEQSREAGGSSRSDDNPEVLKRRVDEFVRATAQLSPFYEQRGLLRRIDARQDVETVAAAIASTIGG</sequence>
<comment type="function">
    <text evidence="5">Catalyzes the reversible transfer of the terminal phosphate group between ATP and AMP. Plays an important role in cellular energy homeostasis and in adenine nucleotide metabolism.</text>
</comment>
<keyword evidence="1 5" id="KW-0808">Transferase</keyword>
<keyword evidence="4 5" id="KW-0418">Kinase</keyword>
<comment type="similarity">
    <text evidence="5 6">Belongs to the adenylate kinase family.</text>
</comment>
<dbReference type="GO" id="GO:0004017">
    <property type="term" value="F:AMP kinase activity"/>
    <property type="evidence" value="ECO:0007669"/>
    <property type="project" value="UniProtKB-UniRule"/>
</dbReference>
<dbReference type="PROSITE" id="PS00113">
    <property type="entry name" value="ADENYLATE_KINASE"/>
    <property type="match status" value="1"/>
</dbReference>
<comment type="subcellular location">
    <subcellularLocation>
        <location evidence="5 7">Cytoplasm</location>
    </subcellularLocation>
</comment>
<feature type="region of interest" description="NMP" evidence="5">
    <location>
        <begin position="31"/>
        <end position="60"/>
    </location>
</feature>
<keyword evidence="5 7" id="KW-0067">ATP-binding</keyword>
<dbReference type="HAMAP" id="MF_00235">
    <property type="entry name" value="Adenylate_kinase_Adk"/>
    <property type="match status" value="1"/>
</dbReference>
<dbReference type="SUPFAM" id="SSF52540">
    <property type="entry name" value="P-loop containing nucleoside triphosphate hydrolases"/>
    <property type="match status" value="1"/>
</dbReference>
<comment type="domain">
    <text evidence="5">Consists of three domains, a large central CORE domain and two small peripheral domains, NMPbind and LID, which undergo movements during catalysis. The LID domain closes over the site of phosphoryl transfer upon ATP binding. Assembling and dissambling the active center during each catalytic cycle provides an effective means to prevent ATP hydrolysis.</text>
</comment>
<comment type="pathway">
    <text evidence="5">Purine metabolism; AMP biosynthesis via salvage pathway; AMP from ADP: step 1/1.</text>
</comment>
<dbReference type="NCBIfam" id="NF011105">
    <property type="entry name" value="PRK14532.1"/>
    <property type="match status" value="1"/>
</dbReference>
<dbReference type="KEGG" id="rei:IE4771_PA00067"/>
<comment type="catalytic activity">
    <reaction evidence="5 7">
        <text>AMP + ATP = 2 ADP</text>
        <dbReference type="Rhea" id="RHEA:12973"/>
        <dbReference type="ChEBI" id="CHEBI:30616"/>
        <dbReference type="ChEBI" id="CHEBI:456215"/>
        <dbReference type="ChEBI" id="CHEBI:456216"/>
        <dbReference type="EC" id="2.7.4.3"/>
    </reaction>
</comment>
<dbReference type="InterPro" id="IPR000850">
    <property type="entry name" value="Adenylat/UMP-CMP_kin"/>
</dbReference>
<dbReference type="GO" id="GO:0005524">
    <property type="term" value="F:ATP binding"/>
    <property type="evidence" value="ECO:0007669"/>
    <property type="project" value="UniProtKB-UniRule"/>
</dbReference>
<dbReference type="InterPro" id="IPR006259">
    <property type="entry name" value="Adenyl_kin_sub"/>
</dbReference>
<dbReference type="EC" id="2.7.4.3" evidence="5 7"/>
<keyword evidence="8" id="KW-0614">Plasmid</keyword>
<evidence type="ECO:0000313" key="9">
    <source>
        <dbReference type="Proteomes" id="UP000027180"/>
    </source>
</evidence>
<evidence type="ECO:0000256" key="5">
    <source>
        <dbReference type="HAMAP-Rule" id="MF_00235"/>
    </source>
</evidence>
<protein>
    <recommendedName>
        <fullName evidence="5 7">Adenylate kinase</fullName>
        <shortName evidence="5">AK</shortName>
        <ecNumber evidence="5 7">2.7.4.3</ecNumber>
    </recommendedName>
    <alternativeName>
        <fullName evidence="5">ATP-AMP transphosphorylase</fullName>
    </alternativeName>
    <alternativeName>
        <fullName evidence="5">ATP:AMP phosphotransferase</fullName>
    </alternativeName>
    <alternativeName>
        <fullName evidence="5">Adenylate monophosphate kinase</fullName>
    </alternativeName>
</protein>
<gene>
    <name evidence="8" type="primary">adk-2</name>
    <name evidence="5" type="synonym">adk</name>
    <name evidence="8" type="ORF">IE4771_PA00067</name>
</gene>
<feature type="binding site" evidence="5">
    <location>
        <begin position="58"/>
        <end position="60"/>
    </location>
    <ligand>
        <name>AMP</name>
        <dbReference type="ChEBI" id="CHEBI:456215"/>
    </ligand>
</feature>
<evidence type="ECO:0000313" key="8">
    <source>
        <dbReference type="EMBL" id="AIC29573.1"/>
    </source>
</evidence>
<evidence type="ECO:0000256" key="3">
    <source>
        <dbReference type="ARBA" id="ARBA00022741"/>
    </source>
</evidence>
<dbReference type="Gene3D" id="3.40.50.300">
    <property type="entry name" value="P-loop containing nucleotide triphosphate hydrolases"/>
    <property type="match status" value="1"/>
</dbReference>
<feature type="binding site" evidence="5">
    <location>
        <position position="37"/>
    </location>
    <ligand>
        <name>AMP</name>
        <dbReference type="ChEBI" id="CHEBI:456215"/>
    </ligand>
</feature>
<feature type="binding site" evidence="5">
    <location>
        <position position="179"/>
    </location>
    <ligand>
        <name>ATP</name>
        <dbReference type="ChEBI" id="CHEBI:30616"/>
    </ligand>
</feature>
<feature type="binding site" evidence="5">
    <location>
        <position position="128"/>
    </location>
    <ligand>
        <name>ATP</name>
        <dbReference type="ChEBI" id="CHEBI:30616"/>
    </ligand>
</feature>
<evidence type="ECO:0000256" key="7">
    <source>
        <dbReference type="RuleBase" id="RU003331"/>
    </source>
</evidence>
<dbReference type="NCBIfam" id="TIGR01351">
    <property type="entry name" value="adk"/>
    <property type="match status" value="1"/>
</dbReference>
<dbReference type="RefSeq" id="WP_040139966.1">
    <property type="nucleotide sequence ID" value="NZ_CP006987.1"/>
</dbReference>
<proteinExistence type="inferred from homology"/>